<name>A0AAD9KCN6_RIDPI</name>
<comment type="similarity">
    <text evidence="1">Belongs to the universal ribosomal protein uS14 family.</text>
</comment>
<evidence type="ECO:0000256" key="1">
    <source>
        <dbReference type="ARBA" id="ARBA00009083"/>
    </source>
</evidence>
<dbReference type="GO" id="GO:0006412">
    <property type="term" value="P:translation"/>
    <property type="evidence" value="ECO:0007669"/>
    <property type="project" value="InterPro"/>
</dbReference>
<dbReference type="SUPFAM" id="SSF57716">
    <property type="entry name" value="Glucocorticoid receptor-like (DNA-binding domain)"/>
    <property type="match status" value="1"/>
</dbReference>
<dbReference type="Proteomes" id="UP001209878">
    <property type="component" value="Unassembled WGS sequence"/>
</dbReference>
<protein>
    <recommendedName>
        <fullName evidence="4">28S ribosomal protein S14, mitochondrial</fullName>
    </recommendedName>
</protein>
<dbReference type="Pfam" id="PF00253">
    <property type="entry name" value="Ribosomal_S14"/>
    <property type="match status" value="1"/>
</dbReference>
<evidence type="ECO:0000313" key="5">
    <source>
        <dbReference type="EMBL" id="KAK2169249.1"/>
    </source>
</evidence>
<dbReference type="Gene3D" id="1.10.287.1480">
    <property type="match status" value="1"/>
</dbReference>
<dbReference type="AlphaFoldDB" id="A0AAD9KCN6"/>
<dbReference type="PANTHER" id="PTHR19836:SF19">
    <property type="entry name" value="SMALL RIBOSOMAL SUBUNIT PROTEIN US14M"/>
    <property type="match status" value="1"/>
</dbReference>
<dbReference type="EMBL" id="JAODUO010001198">
    <property type="protein sequence ID" value="KAK2169249.1"/>
    <property type="molecule type" value="Genomic_DNA"/>
</dbReference>
<reference evidence="5" key="1">
    <citation type="journal article" date="2023" name="Mol. Biol. Evol.">
        <title>Third-Generation Sequencing Reveals the Adaptive Role of the Epigenome in Three Deep-Sea Polychaetes.</title>
        <authorList>
            <person name="Perez M."/>
            <person name="Aroh O."/>
            <person name="Sun Y."/>
            <person name="Lan Y."/>
            <person name="Juniper S.K."/>
            <person name="Young C.R."/>
            <person name="Angers B."/>
            <person name="Qian P.Y."/>
        </authorList>
    </citation>
    <scope>NUCLEOTIDE SEQUENCE</scope>
    <source>
        <strain evidence="5">R07B-5</strain>
    </source>
</reference>
<keyword evidence="2" id="KW-0689">Ribosomal protein</keyword>
<sequence length="148" mass="17507">MAFFGRVLGVFSTVTHFATECSAPLKQVMHQGWSSLSLPWQRTQVRGRYVNWLMLRDVKRRQLVKEYGPMRLRVNAIRKNTIIPREIQEMADKQIAAFPRDSCRNRTTIRCVLSSRPRGNLRRWRLSRIMWRNLADYNKLSGVTRASW</sequence>
<accession>A0AAD9KCN6</accession>
<organism evidence="5 6">
    <name type="scientific">Ridgeia piscesae</name>
    <name type="common">Tubeworm</name>
    <dbReference type="NCBI Taxonomy" id="27915"/>
    <lineage>
        <taxon>Eukaryota</taxon>
        <taxon>Metazoa</taxon>
        <taxon>Spiralia</taxon>
        <taxon>Lophotrochozoa</taxon>
        <taxon>Annelida</taxon>
        <taxon>Polychaeta</taxon>
        <taxon>Sedentaria</taxon>
        <taxon>Canalipalpata</taxon>
        <taxon>Sabellida</taxon>
        <taxon>Siboglinidae</taxon>
        <taxon>Ridgeia</taxon>
    </lineage>
</organism>
<dbReference type="PANTHER" id="PTHR19836">
    <property type="entry name" value="30S RIBOSOMAL PROTEIN S14"/>
    <property type="match status" value="1"/>
</dbReference>
<dbReference type="InterPro" id="IPR001209">
    <property type="entry name" value="Ribosomal_uS14"/>
</dbReference>
<evidence type="ECO:0000313" key="6">
    <source>
        <dbReference type="Proteomes" id="UP001209878"/>
    </source>
</evidence>
<evidence type="ECO:0000256" key="3">
    <source>
        <dbReference type="ARBA" id="ARBA00023274"/>
    </source>
</evidence>
<comment type="caution">
    <text evidence="5">The sequence shown here is derived from an EMBL/GenBank/DDBJ whole genome shotgun (WGS) entry which is preliminary data.</text>
</comment>
<keyword evidence="6" id="KW-1185">Reference proteome</keyword>
<dbReference type="GO" id="GO:0003735">
    <property type="term" value="F:structural constituent of ribosome"/>
    <property type="evidence" value="ECO:0007669"/>
    <property type="project" value="InterPro"/>
</dbReference>
<keyword evidence="3" id="KW-0687">Ribonucleoprotein</keyword>
<proteinExistence type="inferred from homology"/>
<evidence type="ECO:0000256" key="4">
    <source>
        <dbReference type="ARBA" id="ARBA00083755"/>
    </source>
</evidence>
<gene>
    <name evidence="5" type="ORF">NP493_1199g02027</name>
</gene>
<dbReference type="GO" id="GO:0005763">
    <property type="term" value="C:mitochondrial small ribosomal subunit"/>
    <property type="evidence" value="ECO:0007669"/>
    <property type="project" value="TreeGrafter"/>
</dbReference>
<dbReference type="FunFam" id="1.10.287.1480:FF:000001">
    <property type="entry name" value="30S ribosomal protein S14"/>
    <property type="match status" value="1"/>
</dbReference>
<evidence type="ECO:0000256" key="2">
    <source>
        <dbReference type="ARBA" id="ARBA00022980"/>
    </source>
</evidence>